<evidence type="ECO:0000256" key="4">
    <source>
        <dbReference type="ARBA" id="ARBA00022598"/>
    </source>
</evidence>
<accession>A0A132AJS1</accession>
<dbReference type="VEuPathDB" id="VectorBase:SSCA003819"/>
<dbReference type="InterPro" id="IPR004308">
    <property type="entry name" value="GCS"/>
</dbReference>
<evidence type="ECO:0000313" key="12">
    <source>
        <dbReference type="EMBL" id="KPM11236.1"/>
    </source>
</evidence>
<dbReference type="Gene3D" id="3.30.590.50">
    <property type="match status" value="2"/>
</dbReference>
<keyword evidence="5 10" id="KW-0317">Glutathione biosynthesis</keyword>
<comment type="similarity">
    <text evidence="2 10">Belongs to the glutamate--cysteine ligase type 3 family.</text>
</comment>
<dbReference type="Gene3D" id="1.10.8.960">
    <property type="match status" value="1"/>
</dbReference>
<evidence type="ECO:0000256" key="5">
    <source>
        <dbReference type="ARBA" id="ARBA00022684"/>
    </source>
</evidence>
<dbReference type="InterPro" id="IPR014746">
    <property type="entry name" value="Gln_synth/guanido_kin_cat_dom"/>
</dbReference>
<evidence type="ECO:0000256" key="10">
    <source>
        <dbReference type="RuleBase" id="RU367135"/>
    </source>
</evidence>
<evidence type="ECO:0000256" key="6">
    <source>
        <dbReference type="ARBA" id="ARBA00022741"/>
    </source>
</evidence>
<protein>
    <recommendedName>
        <fullName evidence="3 10">Glutamate--cysteine ligase</fullName>
        <ecNumber evidence="3 10">6.3.2.2</ecNumber>
    </recommendedName>
    <alternativeName>
        <fullName evidence="9 10">Gamma-ECS</fullName>
    </alternativeName>
    <alternativeName>
        <fullName evidence="8 10">Gamma-glutamylcysteine synthetase</fullName>
    </alternativeName>
</protein>
<dbReference type="EMBL" id="JXLN01016742">
    <property type="protein sequence ID" value="KPM11236.1"/>
    <property type="molecule type" value="Genomic_DNA"/>
</dbReference>
<evidence type="ECO:0000256" key="9">
    <source>
        <dbReference type="ARBA" id="ARBA00032122"/>
    </source>
</evidence>
<dbReference type="PANTHER" id="PTHR11164">
    <property type="entry name" value="GLUTAMATE CYSTEINE LIGASE"/>
    <property type="match status" value="1"/>
</dbReference>
<organism evidence="12 13">
    <name type="scientific">Sarcoptes scabiei</name>
    <name type="common">Itch mite</name>
    <name type="synonym">Acarus scabiei</name>
    <dbReference type="NCBI Taxonomy" id="52283"/>
    <lineage>
        <taxon>Eukaryota</taxon>
        <taxon>Metazoa</taxon>
        <taxon>Ecdysozoa</taxon>
        <taxon>Arthropoda</taxon>
        <taxon>Chelicerata</taxon>
        <taxon>Arachnida</taxon>
        <taxon>Acari</taxon>
        <taxon>Acariformes</taxon>
        <taxon>Sarcoptiformes</taxon>
        <taxon>Astigmata</taxon>
        <taxon>Psoroptidia</taxon>
        <taxon>Sarcoptoidea</taxon>
        <taxon>Sarcoptidae</taxon>
        <taxon>Sarcoptinae</taxon>
        <taxon>Sarcoptes</taxon>
    </lineage>
</organism>
<dbReference type="GO" id="GO:0017109">
    <property type="term" value="C:glutamate-cysteine ligase complex"/>
    <property type="evidence" value="ECO:0007669"/>
    <property type="project" value="TreeGrafter"/>
</dbReference>
<evidence type="ECO:0000256" key="1">
    <source>
        <dbReference type="ARBA" id="ARBA00005006"/>
    </source>
</evidence>
<dbReference type="PANTHER" id="PTHR11164:SF0">
    <property type="entry name" value="GLUTAMATE--CYSTEINE LIGASE CATALYTIC SUBUNIT"/>
    <property type="match status" value="1"/>
</dbReference>
<dbReference type="OrthoDB" id="7939818at2759"/>
<evidence type="ECO:0000256" key="2">
    <source>
        <dbReference type="ARBA" id="ARBA00008100"/>
    </source>
</evidence>
<dbReference type="FunFam" id="3.30.590.50:FF:000007">
    <property type="entry name" value="Glutamate--cysteine ligase"/>
    <property type="match status" value="1"/>
</dbReference>
<dbReference type="GO" id="GO:0005524">
    <property type="term" value="F:ATP binding"/>
    <property type="evidence" value="ECO:0007669"/>
    <property type="project" value="UniProtKB-UniRule"/>
</dbReference>
<proteinExistence type="inferred from homology"/>
<dbReference type="UniPathway" id="UPA00142">
    <property type="reaction ID" value="UER00209"/>
</dbReference>
<keyword evidence="4 10" id="KW-0436">Ligase</keyword>
<dbReference type="GO" id="GO:0004357">
    <property type="term" value="F:glutamate-cysteine ligase activity"/>
    <property type="evidence" value="ECO:0007669"/>
    <property type="project" value="UniProtKB-UniRule"/>
</dbReference>
<dbReference type="GO" id="GO:0006750">
    <property type="term" value="P:glutathione biosynthetic process"/>
    <property type="evidence" value="ECO:0007669"/>
    <property type="project" value="UniProtKB-UniRule"/>
</dbReference>
<name>A0A132AJS1_SARSC</name>
<dbReference type="Pfam" id="PF03074">
    <property type="entry name" value="GCS"/>
    <property type="match status" value="1"/>
</dbReference>
<evidence type="ECO:0000256" key="8">
    <source>
        <dbReference type="ARBA" id="ARBA00030585"/>
    </source>
</evidence>
<dbReference type="Proteomes" id="UP000616769">
    <property type="component" value="Unassembled WGS sequence"/>
</dbReference>
<reference evidence="12 13" key="1">
    <citation type="journal article" date="2015" name="Parasit. Vectors">
        <title>Draft genome of the scabies mite.</title>
        <authorList>
            <person name="Rider S.D.Jr."/>
            <person name="Morgan M.S."/>
            <person name="Arlian L.G."/>
        </authorList>
    </citation>
    <scope>NUCLEOTIDE SEQUENCE [LARGE SCALE GENOMIC DNA]</scope>
    <source>
        <strain evidence="12">Arlian Lab</strain>
    </source>
</reference>
<keyword evidence="6 10" id="KW-0547">Nucleotide-binding</keyword>
<comment type="catalytic activity">
    <reaction evidence="10">
        <text>L-cysteine + L-glutamate + ATP = gamma-L-glutamyl-L-cysteine + ADP + phosphate + H(+)</text>
        <dbReference type="Rhea" id="RHEA:13285"/>
        <dbReference type="ChEBI" id="CHEBI:15378"/>
        <dbReference type="ChEBI" id="CHEBI:29985"/>
        <dbReference type="ChEBI" id="CHEBI:30616"/>
        <dbReference type="ChEBI" id="CHEBI:35235"/>
        <dbReference type="ChEBI" id="CHEBI:43474"/>
        <dbReference type="ChEBI" id="CHEBI:58173"/>
        <dbReference type="ChEBI" id="CHEBI:456216"/>
        <dbReference type="EC" id="6.3.2.2"/>
    </reaction>
</comment>
<sequence>MGLLSVGEPLSWDETRDLSVYIRHHGIQQFIYLFRKTEQHQSDVLKFGDEIEYMIVRFDDESGTVRVSNRATELLEILQHPENNAQEVATLWRPEFGAYMIEGTPGHPYSINLSPSDKLLVGNLEPSNQNGSNQNLIQSNLITNNSSKIFSFLKVIETNMQLRRRQVRDLLEKNESVLSISSFPLLGTYDFCSPSSYADPITGYSRSLFFSDQDFSFFSFLLYTIAIFMGHPRFRTLANNIRERRKRNQEIYLPIFQDVNTPKPFIENFAESINVNPQNVNLFQYRLFVDEAKKRQNEYGRENQVYMDSMGFGMGCCCLQVTFQASDLQESCLLYDQLIPLCPIMMALSAASPIFRGYLTDVDCRWSVISSSVDDRTVSEITGLDPLTKEKTKKIYKSRFDSVDLYLSESNVKYNDIKIIYDEDFYKILTENRVPKLISKHIAHLFIRDPLVVFKEKLETNDQTDSDHFENIQSTNWQTMRFKPPPSSSPEIGWRIEFRPMEVQLTDTENAAYIVFIVLITRLILSMDLNLLIPISKVDENMKLAQKRDAVNSERFWFRKKICSTKKLYNCLEQCPQNFSNAPPQTSPPVTPQSSSTLDSQENDHTNDNHSLCSSEYGLLTIDEIINGSKEKSDDDFPGLIPLINFYLESIEIDAEIRCNLNKYLRIISKRASGEMPTTAQLMRKFIHNHDKYQADSKVTNRIAYDLLKLFDRIDIDSISFEDLYAKVLKK</sequence>
<evidence type="ECO:0000256" key="11">
    <source>
        <dbReference type="SAM" id="MobiDB-lite"/>
    </source>
</evidence>
<evidence type="ECO:0000256" key="7">
    <source>
        <dbReference type="ARBA" id="ARBA00022840"/>
    </source>
</evidence>
<dbReference type="EC" id="6.3.2.2" evidence="3 10"/>
<feature type="region of interest" description="Disordered" evidence="11">
    <location>
        <begin position="580"/>
        <end position="607"/>
    </location>
</feature>
<dbReference type="AlphaFoldDB" id="A0A132AJS1"/>
<evidence type="ECO:0000313" key="13">
    <source>
        <dbReference type="Proteomes" id="UP000616769"/>
    </source>
</evidence>
<dbReference type="SUPFAM" id="SSF55931">
    <property type="entry name" value="Glutamine synthetase/guanido kinase"/>
    <property type="match status" value="2"/>
</dbReference>
<keyword evidence="7 10" id="KW-0067">ATP-binding</keyword>
<gene>
    <name evidence="12" type="ORF">QR98_0098060</name>
</gene>
<comment type="caution">
    <text evidence="12">The sequence shown here is derived from an EMBL/GenBank/DDBJ whole genome shotgun (WGS) entry which is preliminary data.</text>
</comment>
<comment type="pathway">
    <text evidence="1 10">Sulfur metabolism; glutathione biosynthesis; glutathione from L-cysteine and L-glutamate: step 1/2.</text>
</comment>
<evidence type="ECO:0000256" key="3">
    <source>
        <dbReference type="ARBA" id="ARBA00012220"/>
    </source>
</evidence>